<feature type="coiled-coil region" evidence="1">
    <location>
        <begin position="20"/>
        <end position="166"/>
    </location>
</feature>
<feature type="non-terminal residue" evidence="2">
    <location>
        <position position="1"/>
    </location>
</feature>
<gene>
    <name evidence="2" type="ORF">TSOC_005591</name>
</gene>
<evidence type="ECO:0000256" key="1">
    <source>
        <dbReference type="SAM" id="Coils"/>
    </source>
</evidence>
<organism evidence="2 3">
    <name type="scientific">Tetrabaena socialis</name>
    <dbReference type="NCBI Taxonomy" id="47790"/>
    <lineage>
        <taxon>Eukaryota</taxon>
        <taxon>Viridiplantae</taxon>
        <taxon>Chlorophyta</taxon>
        <taxon>core chlorophytes</taxon>
        <taxon>Chlorophyceae</taxon>
        <taxon>CS clade</taxon>
        <taxon>Chlamydomonadales</taxon>
        <taxon>Tetrabaenaceae</taxon>
        <taxon>Tetrabaena</taxon>
    </lineage>
</organism>
<protein>
    <submittedName>
        <fullName evidence="2">Uncharacterized protein</fullName>
    </submittedName>
</protein>
<evidence type="ECO:0000313" key="2">
    <source>
        <dbReference type="EMBL" id="PNH07903.1"/>
    </source>
</evidence>
<keyword evidence="1" id="KW-0175">Coiled coil</keyword>
<accession>A0A2J8A5X7</accession>
<dbReference type="Proteomes" id="UP000236333">
    <property type="component" value="Unassembled WGS sequence"/>
</dbReference>
<dbReference type="OrthoDB" id="541033at2759"/>
<name>A0A2J8A5X7_9CHLO</name>
<reference evidence="2 3" key="1">
    <citation type="journal article" date="2017" name="Mol. Biol. Evol.">
        <title>The 4-celled Tetrabaena socialis nuclear genome reveals the essential components for genetic control of cell number at the origin of multicellularity in the volvocine lineage.</title>
        <authorList>
            <person name="Featherston J."/>
            <person name="Arakaki Y."/>
            <person name="Hanschen E.R."/>
            <person name="Ferris P.J."/>
            <person name="Michod R.E."/>
            <person name="Olson B.J.S.C."/>
            <person name="Nozaki H."/>
            <person name="Durand P.M."/>
        </authorList>
    </citation>
    <scope>NUCLEOTIDE SEQUENCE [LARGE SCALE GENOMIC DNA]</scope>
    <source>
        <strain evidence="2 3">NIES-571</strain>
    </source>
</reference>
<sequence>QVMPELEAARAFAAQAGSKVAEAEALGAAAKAKCDEVEARGKELQSTLGLQAHQLVQAQRGRDEAEAKFQKAMEQLISAQTTHKKQMVEYEQKLQQQGAMVTQYNELRDRFRQARQLASNAEQRTLRAEAKVQERDAVVAQRDAALVQAANEKAELMRMCNELLTQLELSKAKAAR</sequence>
<proteinExistence type="predicted"/>
<evidence type="ECO:0000313" key="3">
    <source>
        <dbReference type="Proteomes" id="UP000236333"/>
    </source>
</evidence>
<keyword evidence="3" id="KW-1185">Reference proteome</keyword>
<comment type="caution">
    <text evidence="2">The sequence shown here is derived from an EMBL/GenBank/DDBJ whole genome shotgun (WGS) entry which is preliminary data.</text>
</comment>
<dbReference type="AlphaFoldDB" id="A0A2J8A5X7"/>
<dbReference type="EMBL" id="PGGS01000155">
    <property type="protein sequence ID" value="PNH07903.1"/>
    <property type="molecule type" value="Genomic_DNA"/>
</dbReference>